<accession>A0ABN8J4W4</accession>
<keyword evidence="3" id="KW-1185">Reference proteome</keyword>
<evidence type="ECO:0000313" key="2">
    <source>
        <dbReference type="EMBL" id="CAH2074212.1"/>
    </source>
</evidence>
<evidence type="ECO:0000256" key="1">
    <source>
        <dbReference type="SAM" id="MobiDB-lite"/>
    </source>
</evidence>
<name>A0ABN8J4W4_9NEOP</name>
<organism evidence="2 3">
    <name type="scientific">Iphiclides podalirius</name>
    <name type="common">scarce swallowtail</name>
    <dbReference type="NCBI Taxonomy" id="110791"/>
    <lineage>
        <taxon>Eukaryota</taxon>
        <taxon>Metazoa</taxon>
        <taxon>Ecdysozoa</taxon>
        <taxon>Arthropoda</taxon>
        <taxon>Hexapoda</taxon>
        <taxon>Insecta</taxon>
        <taxon>Pterygota</taxon>
        <taxon>Neoptera</taxon>
        <taxon>Endopterygota</taxon>
        <taxon>Lepidoptera</taxon>
        <taxon>Glossata</taxon>
        <taxon>Ditrysia</taxon>
        <taxon>Papilionoidea</taxon>
        <taxon>Papilionidae</taxon>
        <taxon>Papilioninae</taxon>
        <taxon>Iphiclides</taxon>
    </lineage>
</organism>
<feature type="non-terminal residue" evidence="2">
    <location>
        <position position="111"/>
    </location>
</feature>
<sequence length="111" mass="12041">MHKSKTSSAFRPGAVIAHGGQVAKHRGPRRNTPLAPHSAGSEPMTPRDRVLLSECCLISPNFSLLFRIIANKKSRPVRLDRGLVATTRASVALSGYTTPTKPRERALSKSI</sequence>
<protein>
    <submittedName>
        <fullName evidence="2">Uncharacterized protein</fullName>
    </submittedName>
</protein>
<reference evidence="2" key="1">
    <citation type="submission" date="2022-03" db="EMBL/GenBank/DDBJ databases">
        <authorList>
            <person name="Martin H S."/>
        </authorList>
    </citation>
    <scope>NUCLEOTIDE SEQUENCE</scope>
</reference>
<gene>
    <name evidence="2" type="ORF">IPOD504_LOCUS15969</name>
</gene>
<dbReference type="Proteomes" id="UP000837857">
    <property type="component" value="Chromosome 7"/>
</dbReference>
<proteinExistence type="predicted"/>
<feature type="region of interest" description="Disordered" evidence="1">
    <location>
        <begin position="1"/>
        <end position="45"/>
    </location>
</feature>
<dbReference type="EMBL" id="OW152819">
    <property type="protein sequence ID" value="CAH2074212.1"/>
    <property type="molecule type" value="Genomic_DNA"/>
</dbReference>
<evidence type="ECO:0000313" key="3">
    <source>
        <dbReference type="Proteomes" id="UP000837857"/>
    </source>
</evidence>